<sequence>MSDGSSGRKDTVIDRLFLFGIRPFLIVMAIIIAGIYFTITGSFQGNVGSIFTGVILLILGIGLAYGFKTTGTRKITKKYYNRDTKTGKTGKARNSFGAGVKGVVDVDNEFWTAVSDEQIKEGDEITVISVEPDRVTLRVAKKR</sequence>
<evidence type="ECO:0000313" key="3">
    <source>
        <dbReference type="EMBL" id="MBX8643182.1"/>
    </source>
</evidence>
<dbReference type="SUPFAM" id="SSF141322">
    <property type="entry name" value="NfeD domain-like"/>
    <property type="match status" value="1"/>
</dbReference>
<dbReference type="Gene3D" id="2.40.50.140">
    <property type="entry name" value="Nucleic acid-binding proteins"/>
    <property type="match status" value="1"/>
</dbReference>
<dbReference type="Pfam" id="PF01957">
    <property type="entry name" value="NfeD"/>
    <property type="match status" value="1"/>
</dbReference>
<evidence type="ECO:0000313" key="4">
    <source>
        <dbReference type="Proteomes" id="UP000750197"/>
    </source>
</evidence>
<evidence type="ECO:0000259" key="2">
    <source>
        <dbReference type="Pfam" id="PF01957"/>
    </source>
</evidence>
<dbReference type="EMBL" id="JAHEAC010000001">
    <property type="protein sequence ID" value="MBX8643182.1"/>
    <property type="molecule type" value="Genomic_DNA"/>
</dbReference>
<keyword evidence="1" id="KW-0472">Membrane</keyword>
<proteinExistence type="predicted"/>
<name>A0A8J8CD23_9ARCH</name>
<feature type="domain" description="NfeD-like C-terminal" evidence="2">
    <location>
        <begin position="86"/>
        <end position="131"/>
    </location>
</feature>
<organism evidence="3 4">
    <name type="scientific">Candidatus Sysuiplasma superficiale</name>
    <dbReference type="NCBI Taxonomy" id="2823368"/>
    <lineage>
        <taxon>Archaea</taxon>
        <taxon>Methanobacteriati</taxon>
        <taxon>Thermoplasmatota</taxon>
        <taxon>Thermoplasmata</taxon>
        <taxon>Candidatus Sysuiplasmatales</taxon>
        <taxon>Candidatus Sysuiplasmataceae</taxon>
        <taxon>Candidatus Sysuiplasma</taxon>
    </lineage>
</organism>
<comment type="caution">
    <text evidence="3">The sequence shown here is derived from an EMBL/GenBank/DDBJ whole genome shotgun (WGS) entry which is preliminary data.</text>
</comment>
<feature type="transmembrane region" description="Helical" evidence="1">
    <location>
        <begin position="45"/>
        <end position="67"/>
    </location>
</feature>
<dbReference type="InterPro" id="IPR002810">
    <property type="entry name" value="NfeD-like_C"/>
</dbReference>
<accession>A0A8J8CD23</accession>
<feature type="transmembrane region" description="Helical" evidence="1">
    <location>
        <begin position="16"/>
        <end position="39"/>
    </location>
</feature>
<reference evidence="3" key="1">
    <citation type="submission" date="2021-05" db="EMBL/GenBank/DDBJ databases">
        <title>Genomic insights into ecological role and evolution of a novel Thermoplasmata order Candidatus Sysuiplasmatales.</title>
        <authorList>
            <person name="Yuan Y."/>
        </authorList>
    </citation>
    <scope>NUCLEOTIDE SEQUENCE</scope>
    <source>
        <strain evidence="3">TUT19-bin139</strain>
    </source>
</reference>
<gene>
    <name evidence="3" type="ORF">KIY12_00390</name>
</gene>
<dbReference type="InterPro" id="IPR012340">
    <property type="entry name" value="NA-bd_OB-fold"/>
</dbReference>
<protein>
    <recommendedName>
        <fullName evidence="2">NfeD-like C-terminal domain-containing protein</fullName>
    </recommendedName>
</protein>
<evidence type="ECO:0000256" key="1">
    <source>
        <dbReference type="SAM" id="Phobius"/>
    </source>
</evidence>
<dbReference type="Proteomes" id="UP000750197">
    <property type="component" value="Unassembled WGS sequence"/>
</dbReference>
<dbReference type="AlphaFoldDB" id="A0A8J8CD23"/>
<keyword evidence="1" id="KW-0812">Transmembrane</keyword>
<keyword evidence="1" id="KW-1133">Transmembrane helix</keyword>